<evidence type="ECO:0000313" key="3">
    <source>
        <dbReference type="EMBL" id="KKY26666.1"/>
    </source>
</evidence>
<organism evidence="3 4">
    <name type="scientific">Diplodia seriata</name>
    <dbReference type="NCBI Taxonomy" id="420778"/>
    <lineage>
        <taxon>Eukaryota</taxon>
        <taxon>Fungi</taxon>
        <taxon>Dikarya</taxon>
        <taxon>Ascomycota</taxon>
        <taxon>Pezizomycotina</taxon>
        <taxon>Dothideomycetes</taxon>
        <taxon>Dothideomycetes incertae sedis</taxon>
        <taxon>Botryosphaeriales</taxon>
        <taxon>Botryosphaeriaceae</taxon>
        <taxon>Diplodia</taxon>
    </lineage>
</organism>
<reference evidence="3 4" key="2">
    <citation type="submission" date="2015-05" db="EMBL/GenBank/DDBJ databases">
        <title>Distinctive expansion of gene families associated with plant cell wall degradation and secondary metabolism in the genomes of grapevine trunk pathogens.</title>
        <authorList>
            <person name="Lawrence D.P."/>
            <person name="Travadon R."/>
            <person name="Rolshausen P.E."/>
            <person name="Baumgartner K."/>
        </authorList>
    </citation>
    <scope>NUCLEOTIDE SEQUENCE [LARGE SCALE GENOMIC DNA]</scope>
    <source>
        <strain evidence="3">DS831</strain>
    </source>
</reference>
<gene>
    <name evidence="3" type="ORF">UCDDS831_g01326</name>
</gene>
<dbReference type="InterPro" id="IPR003165">
    <property type="entry name" value="Piwi"/>
</dbReference>
<dbReference type="GO" id="GO:0003676">
    <property type="term" value="F:nucleic acid binding"/>
    <property type="evidence" value="ECO:0007669"/>
    <property type="project" value="InterPro"/>
</dbReference>
<dbReference type="InterPro" id="IPR036397">
    <property type="entry name" value="RNaseH_sf"/>
</dbReference>
<accession>A0A0G2EX49</accession>
<dbReference type="Gene3D" id="3.30.420.10">
    <property type="entry name" value="Ribonuclease H-like superfamily/Ribonuclease H"/>
    <property type="match status" value="1"/>
</dbReference>
<dbReference type="GO" id="GO:0003743">
    <property type="term" value="F:translation initiation factor activity"/>
    <property type="evidence" value="ECO:0007669"/>
    <property type="project" value="UniProtKB-KW"/>
</dbReference>
<keyword evidence="3" id="KW-0396">Initiation factor</keyword>
<feature type="domain" description="Piwi" evidence="2">
    <location>
        <begin position="354"/>
        <end position="405"/>
    </location>
</feature>
<dbReference type="Proteomes" id="UP000034182">
    <property type="component" value="Unassembled WGS sequence"/>
</dbReference>
<dbReference type="EMBL" id="LAQI01000031">
    <property type="protein sequence ID" value="KKY26666.1"/>
    <property type="molecule type" value="Genomic_DNA"/>
</dbReference>
<protein>
    <submittedName>
        <fullName evidence="3">Putative eukaryotic translation initiation factor 2c 2</fullName>
    </submittedName>
</protein>
<evidence type="ECO:0000313" key="4">
    <source>
        <dbReference type="Proteomes" id="UP000034182"/>
    </source>
</evidence>
<dbReference type="AlphaFoldDB" id="A0A0G2EX49"/>
<evidence type="ECO:0000259" key="2">
    <source>
        <dbReference type="Pfam" id="PF02171"/>
    </source>
</evidence>
<dbReference type="PANTHER" id="PTHR22891">
    <property type="entry name" value="EUKARYOTIC TRANSLATION INITIATION FACTOR 2C"/>
    <property type="match status" value="1"/>
</dbReference>
<proteinExistence type="predicted"/>
<dbReference type="SUPFAM" id="SSF53098">
    <property type="entry name" value="Ribonuclease H-like"/>
    <property type="match status" value="1"/>
</dbReference>
<evidence type="ECO:0000256" key="1">
    <source>
        <dbReference type="SAM" id="MobiDB-lite"/>
    </source>
</evidence>
<name>A0A0G2EX49_9PEZI</name>
<sequence>MSEFNSLNCLLQAEPHEGIPGRQHTTNYLDALPVELILEIAGWLQSGSAFLSLGASSSRLREVLKLARVPAPDAESRATFRNYLRLDDLCERERKGLLPKSGLVCSGCVDYHHLSRFLDSELHFAPHRRLCLGQRGRFRLCEHATFDYRNIAKWTSKEARSKSLMDPLDWCRYHEGDIVCTHASHATYPFYDRPMMAILEIGREGVRSGFFRHSTMDLLFRLDAGRGKSASPEALRKRLAATDLRACPHKFLSDPNLFQDTPDREIENFVRGDQDNLEIPCTLCDGRDGCLGSNKIRYLTRDRNRRGTRVYLEFIRKVPLPKDPDRVEWLSNLEIPGLGSQNVPPKDPNSGKHGDRNGNPNPGTLVETGVTHPFQFDFYLCAHSAITARPVHYSVPMNEAGMSSD</sequence>
<dbReference type="Pfam" id="PF02171">
    <property type="entry name" value="Piwi"/>
    <property type="match status" value="1"/>
</dbReference>
<keyword evidence="3" id="KW-0648">Protein biosynthesis</keyword>
<reference evidence="3 4" key="1">
    <citation type="submission" date="2015-03" db="EMBL/GenBank/DDBJ databases">
        <authorList>
            <person name="Morales-Cruz A."/>
            <person name="Amrine K.C."/>
            <person name="Cantu D."/>
        </authorList>
    </citation>
    <scope>NUCLEOTIDE SEQUENCE [LARGE SCALE GENOMIC DNA]</scope>
    <source>
        <strain evidence="3">DS831</strain>
    </source>
</reference>
<dbReference type="InterPro" id="IPR012337">
    <property type="entry name" value="RNaseH-like_sf"/>
</dbReference>
<feature type="region of interest" description="Disordered" evidence="1">
    <location>
        <begin position="336"/>
        <end position="367"/>
    </location>
</feature>
<comment type="caution">
    <text evidence="3">The sequence shown here is derived from an EMBL/GenBank/DDBJ whole genome shotgun (WGS) entry which is preliminary data.</text>
</comment>